<feature type="transmembrane region" description="Helical" evidence="1">
    <location>
        <begin position="131"/>
        <end position="154"/>
    </location>
</feature>
<feature type="domain" description="DUF2914" evidence="2">
    <location>
        <begin position="271"/>
        <end position="337"/>
    </location>
</feature>
<name>A0A4Y9VMW4_9PROT</name>
<feature type="transmembrane region" description="Helical" evidence="1">
    <location>
        <begin position="7"/>
        <end position="25"/>
    </location>
</feature>
<evidence type="ECO:0000259" key="2">
    <source>
        <dbReference type="Pfam" id="PF11141"/>
    </source>
</evidence>
<dbReference type="Pfam" id="PF11141">
    <property type="entry name" value="DUF2914"/>
    <property type="match status" value="1"/>
</dbReference>
<keyword evidence="1" id="KW-0812">Transmembrane</keyword>
<dbReference type="OrthoDB" id="9779877at2"/>
<comment type="caution">
    <text evidence="3">The sequence shown here is derived from an EMBL/GenBank/DDBJ whole genome shotgun (WGS) entry which is preliminary data.</text>
</comment>
<sequence length="351" mass="40164">MRHVRKVADIMPAVFFVAGFVWDALTIGRNVAALDLWIFAGYLFCAAVILYLIGRPIPLENSESKLVSLFKKHYSPRVPYFLLQFLFGSLFSALFILYFKSSSHWLAWLMSLALAVLLVANEFLESEYKRFTLSWSMFGLCAMLLFNFALPFILGSIHAIWFYLSTLLGASLAFWLYKKTPNHLGSIKPVAAIAALLMLAYAADMIPPVPLVKRDVVVAFELEKTNGQYRLSQQASPWWVFWRKTSNDLEMVGGQRVYCFSSIFAPPGLQAKLYHRWQHYDKKLGWVTQSRIGFDLSGGRYQGFRGYTYKSNLAPGEWRVSVETENEKTITVHKFSVQQVETAPQRVVLLY</sequence>
<gene>
    <name evidence="3" type="ORF">C3Y98_12110</name>
</gene>
<proteinExistence type="predicted"/>
<evidence type="ECO:0000313" key="3">
    <source>
        <dbReference type="EMBL" id="TFW69734.1"/>
    </source>
</evidence>
<dbReference type="InterPro" id="IPR022606">
    <property type="entry name" value="DUF2914"/>
</dbReference>
<dbReference type="EMBL" id="PQVH01000015">
    <property type="protein sequence ID" value="TFW69734.1"/>
    <property type="molecule type" value="Genomic_DNA"/>
</dbReference>
<accession>A0A4Y9VMW4</accession>
<dbReference type="AlphaFoldDB" id="A0A4Y9VMW4"/>
<feature type="transmembrane region" description="Helical" evidence="1">
    <location>
        <begin position="160"/>
        <end position="177"/>
    </location>
</feature>
<evidence type="ECO:0000313" key="4">
    <source>
        <dbReference type="Proteomes" id="UP000297706"/>
    </source>
</evidence>
<organism evidence="3 4">
    <name type="scientific">Methylotenera oryzisoli</name>
    <dbReference type="NCBI Taxonomy" id="2080758"/>
    <lineage>
        <taxon>Bacteria</taxon>
        <taxon>Pseudomonadati</taxon>
        <taxon>Pseudomonadota</taxon>
        <taxon>Betaproteobacteria</taxon>
        <taxon>Nitrosomonadales</taxon>
        <taxon>Methylophilaceae</taxon>
        <taxon>Methylotenera</taxon>
    </lineage>
</organism>
<dbReference type="Proteomes" id="UP000297706">
    <property type="component" value="Unassembled WGS sequence"/>
</dbReference>
<keyword evidence="4" id="KW-1185">Reference proteome</keyword>
<keyword evidence="1" id="KW-0472">Membrane</keyword>
<feature type="transmembrane region" description="Helical" evidence="1">
    <location>
        <begin position="189"/>
        <end position="206"/>
    </location>
</feature>
<evidence type="ECO:0000256" key="1">
    <source>
        <dbReference type="SAM" id="Phobius"/>
    </source>
</evidence>
<protein>
    <submittedName>
        <fullName evidence="3">DUF2914 domain-containing protein</fullName>
    </submittedName>
</protein>
<feature type="transmembrane region" description="Helical" evidence="1">
    <location>
        <begin position="78"/>
        <end position="99"/>
    </location>
</feature>
<feature type="transmembrane region" description="Helical" evidence="1">
    <location>
        <begin position="105"/>
        <end position="124"/>
    </location>
</feature>
<keyword evidence="1" id="KW-1133">Transmembrane helix</keyword>
<reference evidence="3 4" key="1">
    <citation type="submission" date="2018-02" db="EMBL/GenBank/DDBJ databases">
        <title>A novel lanthanide dependent methylotroph, Methylotenera sp. La3113.</title>
        <authorList>
            <person name="Lv H."/>
            <person name="Tani A."/>
        </authorList>
    </citation>
    <scope>NUCLEOTIDE SEQUENCE [LARGE SCALE GENOMIC DNA]</scope>
    <source>
        <strain evidence="3 4">La3113</strain>
    </source>
</reference>
<feature type="transmembrane region" description="Helical" evidence="1">
    <location>
        <begin position="37"/>
        <end position="57"/>
    </location>
</feature>